<proteinExistence type="predicted"/>
<keyword evidence="2" id="KW-1185">Reference proteome</keyword>
<name>A0A9W4E416_9ACTN</name>
<sequence>MVKEPAIRIVNCAAVCFVSLCLTACGNEMGGGQQPPTMLIIDGPRGAGEWHPIRLSGQDNGSEASRRWLQRIDDFTETVRIYPSDKVAANAFRTSSPEKTTDTYVGAEEYSIGARLMGADQVDYKCGTWDERAQCITWWAWARYGRYTVELTYRRADGSTTSLTDPQLAVMVTNAGTDVAEKYRAIS</sequence>
<evidence type="ECO:0000313" key="2">
    <source>
        <dbReference type="Proteomes" id="UP001153328"/>
    </source>
</evidence>
<accession>A0A9W4E416</accession>
<dbReference type="RefSeq" id="WP_251512774.1">
    <property type="nucleotide sequence ID" value="NZ_CAJVAX010000012.1"/>
</dbReference>
<organism evidence="1 2">
    <name type="scientific">Actinacidiphila bryophytorum</name>
    <dbReference type="NCBI Taxonomy" id="1436133"/>
    <lineage>
        <taxon>Bacteria</taxon>
        <taxon>Bacillati</taxon>
        <taxon>Actinomycetota</taxon>
        <taxon>Actinomycetes</taxon>
        <taxon>Kitasatosporales</taxon>
        <taxon>Streptomycetaceae</taxon>
        <taxon>Actinacidiphila</taxon>
    </lineage>
</organism>
<reference evidence="1" key="1">
    <citation type="submission" date="2021-06" db="EMBL/GenBank/DDBJ databases">
        <authorList>
            <person name="Arsene-Ploetze F."/>
        </authorList>
    </citation>
    <scope>NUCLEOTIDE SEQUENCE</scope>
    <source>
        <strain evidence="1">SBRY1</strain>
    </source>
</reference>
<dbReference type="AlphaFoldDB" id="A0A9W4E416"/>
<evidence type="ECO:0000313" key="1">
    <source>
        <dbReference type="EMBL" id="CAG7624861.1"/>
    </source>
</evidence>
<dbReference type="Proteomes" id="UP001153328">
    <property type="component" value="Unassembled WGS sequence"/>
</dbReference>
<gene>
    <name evidence="1" type="ORF">SBRY_20097</name>
</gene>
<dbReference type="EMBL" id="CAJVAX010000012">
    <property type="protein sequence ID" value="CAG7624861.1"/>
    <property type="molecule type" value="Genomic_DNA"/>
</dbReference>
<comment type="caution">
    <text evidence="1">The sequence shown here is derived from an EMBL/GenBank/DDBJ whole genome shotgun (WGS) entry which is preliminary data.</text>
</comment>
<protein>
    <submittedName>
        <fullName evidence="1">Uncharacterized protein</fullName>
    </submittedName>
</protein>